<proteinExistence type="predicted"/>
<dbReference type="Gene3D" id="3.40.50.300">
    <property type="entry name" value="P-loop containing nucleotide triphosphate hydrolases"/>
    <property type="match status" value="1"/>
</dbReference>
<comment type="caution">
    <text evidence="1">The sequence shown here is derived from an EMBL/GenBank/DDBJ whole genome shotgun (WGS) entry which is preliminary data.</text>
</comment>
<sequence>MLPPAGVQRLCAPLAAGSRIPSILYGPGFGSVLPKFLGMCNKQTGNLVFLGVNNAGKTMLVHMLTDDRHGPMSQCYIPLQKNSLFLA</sequence>
<evidence type="ECO:0000313" key="2">
    <source>
        <dbReference type="Proteomes" id="UP000092124"/>
    </source>
</evidence>
<dbReference type="AlphaFoldDB" id="A0A1A6HY43"/>
<gene>
    <name evidence="1" type="ORF">A6R68_22859</name>
</gene>
<reference evidence="1 2" key="1">
    <citation type="submission" date="2016-06" db="EMBL/GenBank/DDBJ databases">
        <title>The Draft Genome Sequence and Annotation of the Desert Woodrat Neotoma lepida.</title>
        <authorList>
            <person name="Campbell M."/>
            <person name="Oakeson K.F."/>
            <person name="Yandell M."/>
            <person name="Halpert J.R."/>
            <person name="Dearing D."/>
        </authorList>
    </citation>
    <scope>NUCLEOTIDE SEQUENCE [LARGE SCALE GENOMIC DNA]</scope>
    <source>
        <strain evidence="1">417</strain>
        <tissue evidence="1">Liver</tissue>
    </source>
</reference>
<accession>A0A1A6HY43</accession>
<dbReference type="EMBL" id="LZPO01007957">
    <property type="protein sequence ID" value="OBS83144.1"/>
    <property type="molecule type" value="Genomic_DNA"/>
</dbReference>
<name>A0A1A6HY43_NEOLE</name>
<organism evidence="1 2">
    <name type="scientific">Neotoma lepida</name>
    <name type="common">Desert woodrat</name>
    <dbReference type="NCBI Taxonomy" id="56216"/>
    <lineage>
        <taxon>Eukaryota</taxon>
        <taxon>Metazoa</taxon>
        <taxon>Chordata</taxon>
        <taxon>Craniata</taxon>
        <taxon>Vertebrata</taxon>
        <taxon>Euteleostomi</taxon>
        <taxon>Mammalia</taxon>
        <taxon>Eutheria</taxon>
        <taxon>Euarchontoglires</taxon>
        <taxon>Glires</taxon>
        <taxon>Rodentia</taxon>
        <taxon>Myomorpha</taxon>
        <taxon>Muroidea</taxon>
        <taxon>Cricetidae</taxon>
        <taxon>Neotominae</taxon>
        <taxon>Neotoma</taxon>
    </lineage>
</organism>
<keyword evidence="2" id="KW-1185">Reference proteome</keyword>
<dbReference type="Proteomes" id="UP000092124">
    <property type="component" value="Unassembled WGS sequence"/>
</dbReference>
<dbReference type="STRING" id="56216.A0A1A6HY43"/>
<dbReference type="InterPro" id="IPR027417">
    <property type="entry name" value="P-loop_NTPase"/>
</dbReference>
<protein>
    <submittedName>
        <fullName evidence="1">Uncharacterized protein</fullName>
    </submittedName>
</protein>
<evidence type="ECO:0000313" key="1">
    <source>
        <dbReference type="EMBL" id="OBS83144.1"/>
    </source>
</evidence>